<evidence type="ECO:0000256" key="5">
    <source>
        <dbReference type="ARBA" id="ARBA00022618"/>
    </source>
</evidence>
<feature type="compositionally biased region" description="Low complexity" evidence="13">
    <location>
        <begin position="2685"/>
        <end position="2695"/>
    </location>
</feature>
<keyword evidence="9 12" id="KW-0175">Coiled coil</keyword>
<dbReference type="InterPro" id="IPR051185">
    <property type="entry name" value="ASPM"/>
</dbReference>
<dbReference type="CDD" id="cd21223">
    <property type="entry name" value="CH_ASPM_rpt1"/>
    <property type="match status" value="1"/>
</dbReference>
<feature type="compositionally biased region" description="Basic and acidic residues" evidence="13">
    <location>
        <begin position="846"/>
        <end position="859"/>
    </location>
</feature>
<evidence type="ECO:0000256" key="6">
    <source>
        <dbReference type="ARBA" id="ARBA00022737"/>
    </source>
</evidence>
<feature type="region of interest" description="Disordered" evidence="13">
    <location>
        <begin position="1"/>
        <end position="21"/>
    </location>
</feature>
<evidence type="ECO:0000256" key="4">
    <source>
        <dbReference type="ARBA" id="ARBA00022553"/>
    </source>
</evidence>
<feature type="region of interest" description="Disordered" evidence="13">
    <location>
        <begin position="193"/>
        <end position="215"/>
    </location>
</feature>
<dbReference type="PANTHER" id="PTHR22706:SF1">
    <property type="entry name" value="ASSEMBLY FACTOR FOR SPINDLE MICROTUBULES"/>
    <property type="match status" value="1"/>
</dbReference>
<feature type="coiled-coil region" evidence="12">
    <location>
        <begin position="1524"/>
        <end position="1551"/>
    </location>
</feature>
<feature type="region of interest" description="Disordered" evidence="13">
    <location>
        <begin position="971"/>
        <end position="1030"/>
    </location>
</feature>
<feature type="compositionally biased region" description="Basic and acidic residues" evidence="13">
    <location>
        <begin position="767"/>
        <end position="792"/>
    </location>
</feature>
<dbReference type="GO" id="GO:0000278">
    <property type="term" value="P:mitotic cell cycle"/>
    <property type="evidence" value="ECO:0007669"/>
    <property type="project" value="TreeGrafter"/>
</dbReference>
<dbReference type="InterPro" id="IPR001715">
    <property type="entry name" value="CH_dom"/>
</dbReference>
<dbReference type="PROSITE" id="PS50096">
    <property type="entry name" value="IQ"/>
    <property type="match status" value="7"/>
</dbReference>
<keyword evidence="8" id="KW-0112">Calmodulin-binding</keyword>
<dbReference type="Gene3D" id="1.20.5.190">
    <property type="match status" value="7"/>
</dbReference>
<dbReference type="PROSITE" id="PS50021">
    <property type="entry name" value="CH"/>
    <property type="match status" value="1"/>
</dbReference>
<evidence type="ECO:0000256" key="1">
    <source>
        <dbReference type="ARBA" id="ARBA00004123"/>
    </source>
</evidence>
<dbReference type="SUPFAM" id="SSF47576">
    <property type="entry name" value="Calponin-homology domain, CH-domain"/>
    <property type="match status" value="1"/>
</dbReference>
<evidence type="ECO:0000313" key="15">
    <source>
        <dbReference type="EMBL" id="CAG6742034.1"/>
    </source>
</evidence>
<feature type="region of interest" description="Disordered" evidence="13">
    <location>
        <begin position="842"/>
        <end position="863"/>
    </location>
</feature>
<feature type="domain" description="Calponin-homology (CH)" evidence="14">
    <location>
        <begin position="1358"/>
        <end position="1475"/>
    </location>
</feature>
<feature type="compositionally biased region" description="Low complexity" evidence="13">
    <location>
        <begin position="927"/>
        <end position="953"/>
    </location>
</feature>
<name>A0A8D9E7A6_9HEMI</name>
<keyword evidence="11" id="KW-0131">Cell cycle</keyword>
<feature type="region of interest" description="Disordered" evidence="13">
    <location>
        <begin position="767"/>
        <end position="810"/>
    </location>
</feature>
<proteinExistence type="predicted"/>
<feature type="compositionally biased region" description="Polar residues" evidence="13">
    <location>
        <begin position="904"/>
        <end position="926"/>
    </location>
</feature>
<dbReference type="Pfam" id="PF15780">
    <property type="entry name" value="ASH"/>
    <property type="match status" value="1"/>
</dbReference>
<keyword evidence="5" id="KW-0132">Cell division</keyword>
<evidence type="ECO:0000256" key="8">
    <source>
        <dbReference type="ARBA" id="ARBA00022860"/>
    </source>
</evidence>
<protein>
    <submittedName>
        <fullName evidence="15">Protein abnormal spindle</fullName>
    </submittedName>
</protein>
<evidence type="ECO:0000259" key="14">
    <source>
        <dbReference type="PROSITE" id="PS50021"/>
    </source>
</evidence>
<dbReference type="InterPro" id="IPR031549">
    <property type="entry name" value="ASH"/>
</dbReference>
<feature type="coiled-coil region" evidence="12">
    <location>
        <begin position="2357"/>
        <end position="2389"/>
    </location>
</feature>
<feature type="region of interest" description="Disordered" evidence="13">
    <location>
        <begin position="496"/>
        <end position="524"/>
    </location>
</feature>
<evidence type="ECO:0000256" key="11">
    <source>
        <dbReference type="ARBA" id="ARBA00023306"/>
    </source>
</evidence>
<keyword evidence="10" id="KW-0539">Nucleus</keyword>
<dbReference type="GO" id="GO:0005516">
    <property type="term" value="F:calmodulin binding"/>
    <property type="evidence" value="ECO:0007669"/>
    <property type="project" value="UniProtKB-KW"/>
</dbReference>
<accession>A0A8D9E7A6</accession>
<evidence type="ECO:0000256" key="2">
    <source>
        <dbReference type="ARBA" id="ARBA00004496"/>
    </source>
</evidence>
<feature type="region of interest" description="Disordered" evidence="13">
    <location>
        <begin position="2656"/>
        <end position="2726"/>
    </location>
</feature>
<feature type="compositionally biased region" description="Low complexity" evidence="13">
    <location>
        <begin position="2704"/>
        <end position="2720"/>
    </location>
</feature>
<evidence type="ECO:0000256" key="13">
    <source>
        <dbReference type="SAM" id="MobiDB-lite"/>
    </source>
</evidence>
<dbReference type="GO" id="GO:0000922">
    <property type="term" value="C:spindle pole"/>
    <property type="evidence" value="ECO:0007669"/>
    <property type="project" value="TreeGrafter"/>
</dbReference>
<evidence type="ECO:0000256" key="7">
    <source>
        <dbReference type="ARBA" id="ARBA00022776"/>
    </source>
</evidence>
<keyword evidence="3" id="KW-0963">Cytoplasm</keyword>
<dbReference type="Gene3D" id="1.10.418.10">
    <property type="entry name" value="Calponin-like domain"/>
    <property type="match status" value="1"/>
</dbReference>
<feature type="region of interest" description="Disordered" evidence="13">
    <location>
        <begin position="894"/>
        <end position="957"/>
    </location>
</feature>
<dbReference type="Pfam" id="PF00612">
    <property type="entry name" value="IQ"/>
    <property type="match status" value="5"/>
</dbReference>
<feature type="compositionally biased region" description="Low complexity" evidence="13">
    <location>
        <begin position="794"/>
        <end position="808"/>
    </location>
</feature>
<evidence type="ECO:0000256" key="9">
    <source>
        <dbReference type="ARBA" id="ARBA00023054"/>
    </source>
</evidence>
<evidence type="ECO:0000256" key="12">
    <source>
        <dbReference type="SAM" id="Coils"/>
    </source>
</evidence>
<evidence type="ECO:0000256" key="10">
    <source>
        <dbReference type="ARBA" id="ARBA00023242"/>
    </source>
</evidence>
<dbReference type="SMART" id="SM00015">
    <property type="entry name" value="IQ"/>
    <property type="match status" value="22"/>
</dbReference>
<dbReference type="GO" id="GO:0051301">
    <property type="term" value="P:cell division"/>
    <property type="evidence" value="ECO:0007669"/>
    <property type="project" value="UniProtKB-KW"/>
</dbReference>
<dbReference type="InterPro" id="IPR036872">
    <property type="entry name" value="CH_dom_sf"/>
</dbReference>
<dbReference type="InterPro" id="IPR000048">
    <property type="entry name" value="IQ_motif_EF-hand-BS"/>
</dbReference>
<dbReference type="GO" id="GO:0007051">
    <property type="term" value="P:spindle organization"/>
    <property type="evidence" value="ECO:0007669"/>
    <property type="project" value="TreeGrafter"/>
</dbReference>
<keyword evidence="6" id="KW-0677">Repeat</keyword>
<dbReference type="SUPFAM" id="SSF48371">
    <property type="entry name" value="ARM repeat"/>
    <property type="match status" value="1"/>
</dbReference>
<feature type="compositionally biased region" description="Low complexity" evidence="13">
    <location>
        <begin position="986"/>
        <end position="997"/>
    </location>
</feature>
<dbReference type="InterPro" id="IPR016024">
    <property type="entry name" value="ARM-type_fold"/>
</dbReference>
<dbReference type="CDD" id="cd23767">
    <property type="entry name" value="IQCD"/>
    <property type="match status" value="2"/>
</dbReference>
<evidence type="ECO:0000256" key="3">
    <source>
        <dbReference type="ARBA" id="ARBA00022490"/>
    </source>
</evidence>
<sequence length="2726" mass="317779">MTSYVINNTPELKSKKKKNEEVPEPPSYLVLMPFQPPAKLFFENIKIGQESRRILKIRNPSDNLINVVLDKLPDPKIGLTLSHTEFSVDVKGEFIVEIVFKPLIEGSSRECIHVKDANKNKKMSDIFINWNSINPNPQKAKKPKKPLTLETKILAQSKVIGKKTHVKNPTIPQKPLWKSSYGCPAVNSTVSKSRKTVGEDSEDLPPCNVPSTPTRRQTYNVEDKENLDMNCGIYSNTQKRSPRLGRNTVLSPLPLLTTGRLKTKQHNKHENTYSVSSPNTMKMKNVQTIRNLQVSEDILHLGPSDEEEDVLCHQMKTFSKQNNQDRRDTYFVNDTTYVNHALPNQTNTPNRRTTYHVEFVDTPHETHAQPILPDTEFTGHLFIEEEHIRETKITRTPARKRNSFGKRGSWGEGDASFEDRRSSIEIVNGKLRIKKSSMGALYNEYRRRSTDRFSIDSLDAVEDIKVNVVEDVKINPGVFDNLNFDNEFTVSEQIPELPDSFNPRRTSTDLKQRKRTSLNSKQSKKKMEFLNEPLENIGEKVNNAFDESIRSLKCTTNDMFSSLFSNKPFDEIANISGISSIKSGEFYQDEGMKDEMCIKNKDQGQTDEKEEIVNESQAERGEPFIKVREFASDTFTKEKQTNSETFVQEKQCIGETFIQEKQFSSETFIHEKQFSGKTFIQNKRGPSDETSAPSVAWGETFYRSHNVTYHVPTVEQTDLNEAIAPTSVDIPDHVMHNPLKSINEKISSIEFDVIRVEQKIAETVTKYDHHETSCELPEMRLESIPESNESKLPDSSTDGSKSSTGNSSYTIENKDIKESVKTERTSTAVWSIDVSPPCSLISSADSTEKNTREFVKPETKPPAWSIEISPPSKVVPIEEKKQSGAYDFLMKYPQPRAKTRTIRRPSTTRQVRPVPSSTPKVNNKTGSDSLNNTKNTNDSKNSTKSTRSSVSPNETKNSIKSCDSLVIHKSFNSSSSSSDRSKDCSSDSFETSSTRSISSRKRRSNSSVENEAVGGEKKGNARQGPTPVKLLRTSSNLDVFKKPVPKQMPVKQPPPVRKAAGLPMKSLNLTKKVKKPREESVQFYNPEKLISDYTDANLLIATRDSSTPFSVGSLYMDPKVLDDLERDNIKWLNSLLTPPIELECDAEGLWCVDIADLWLKSSRTQNIELAPSRESTAMKYHGQQDRLDALRKAAFQLFRSSSMSPVLSKLSWHISKNLIEVRKDRDLHLDQGLHQRVISLLLCYNPLWLRIGLEAVYGCTVPLHHNNDVLGLTSFMRKHLVNDPYTRKQHAHPKVPNLMDASFADAMKKFILRKFLMIVYFLDRAKSTKLIRHDPCLFNKKSKYKESAQLVIEFSRDVISGGDILRHLRTIDYILEHKQTYLNEFDFSTKTLLDLRDGVRLARAMEIILHQKYLTKRLRAPAISRLQKVHNVEISMNALQDAGYDIQDDISAKDIADGHREKTLSLLWQIIYKFQAPRYDRAARSIQAWWKGKSLFREIRKRIRDKLMAKQNRAAAVIQSKWKGILARRKLNQLKQKLQQEKAQRLAATILIQKTFRRHQDRTRYLRLKNIALKLQRNYRHKKTINTDRDRFVQVRQATVTIQKFWRNYKINQKYRNDYETMKTSVTTIQRWYRNMKVVQQDRQEYLTLRQTVVCIQQRYRATRLMRKTRREYNAMKQSAVLVQRRYRAHQLMLVERKQYNALKKATVEIQTRFRTMRHARAQRIEFLRVKAAALVLQRRYRANKAMRIQRANYLNKKRAAVTIQTRWRCYKLMQTQRAHYVQMKQKVVFVQSVYRANRIMRTVREQYKTLIQATRCIQSRYRAYRDMNNTRNEYRKKRQAVVCIQQRYRAQRAMQTQRTDYLKTKQACVVLQTHWRSYQTMKQCRTHYVDLKRNTVLIQNLWRGKQAMRRHKEEFCTMKSKTIVIQKYFRGYLLMKKQRQAYLTLRTSVVKIQEWYRNVKCMRDTRKQYLALRQAALCLQSRYRARLSMRYEQNRYTELRNKTIVIQQHIRAHLEMKKDRNQFNRLKSATILIQRNFRLRRNNRAAMRIQQFYRGYKLMLKQKEEYLTLKRATLTIQTLFRATLLMKQQRDEFVHLKQACVAVQQRWRATLAMRKQKAHYLTMKQKTILIQQWYRNIKLTRLEAKRLQEVKQATLTIQRQFRAQLAMKKQRAQYVALRHATVTIQTRYRATVIGRQQHDEYAALRQAVVDVQRRFRATRLMKVEHSAYTKLREATLTIQGYYRHYTLMKTQRQVYLNLKHAVRVIEERYIANKLMRTEREVFVSMKQAVCVIETRYKATLAMKVERERFLAMKSSVCKIQQWYLTRRQACEERQAFVKLRHYTVMIQRRFRFKLNMRKYERVIELMKLKKEEEKREQYRNECATKIQSLWKMYKVRQKFAAILAKKREEKKSSRQQPFENTAPLYVRLEEAIEGLNVGTDLYCVIKCLYNIDTITTLSPKLCVEFTNKGLIPLLYQYLQRVNRSEPNKILAVGILRVFVNLARFDLTAPILWRVTLMVDGLNTIVDLIKIWYNNNEEIMCAATTLLWLFGMKPDNIQVINSTENLSKKLLYVFTQLDKKKPPSRKGAPPPSLPGTKADWGLGYRRKVFDNPLYAVSTLCQKLGLLGVKQERMVDISNISRISNASSTTGIDVSRISHASSTTGRDDSRISCISSTSARGRGGDTSRISTISTASAREREDTSRISTASSSSSRLRSAMRSTKKSM</sequence>
<dbReference type="PANTHER" id="PTHR22706">
    <property type="entry name" value="ASSEMBLY FACTOR FOR SPINDLE MICROTUBULES"/>
    <property type="match status" value="1"/>
</dbReference>
<dbReference type="GO" id="GO:0005634">
    <property type="term" value="C:nucleus"/>
    <property type="evidence" value="ECO:0007669"/>
    <property type="project" value="UniProtKB-SubCell"/>
</dbReference>
<comment type="subcellular location">
    <subcellularLocation>
        <location evidence="2">Cytoplasm</location>
    </subcellularLocation>
    <subcellularLocation>
        <location evidence="1">Nucleus</location>
    </subcellularLocation>
</comment>
<reference evidence="15" key="1">
    <citation type="submission" date="2021-05" db="EMBL/GenBank/DDBJ databases">
        <authorList>
            <person name="Alioto T."/>
            <person name="Alioto T."/>
            <person name="Gomez Garrido J."/>
        </authorList>
    </citation>
    <scope>NUCLEOTIDE SEQUENCE</scope>
</reference>
<dbReference type="EMBL" id="HBUF01431778">
    <property type="protein sequence ID" value="CAG6742034.1"/>
    <property type="molecule type" value="Transcribed_RNA"/>
</dbReference>
<dbReference type="GO" id="GO:0005737">
    <property type="term" value="C:cytoplasm"/>
    <property type="evidence" value="ECO:0007669"/>
    <property type="project" value="UniProtKB-SubCell"/>
</dbReference>
<keyword evidence="4" id="KW-0597">Phosphoprotein</keyword>
<organism evidence="15">
    <name type="scientific">Cacopsylla melanoneura</name>
    <dbReference type="NCBI Taxonomy" id="428564"/>
    <lineage>
        <taxon>Eukaryota</taxon>
        <taxon>Metazoa</taxon>
        <taxon>Ecdysozoa</taxon>
        <taxon>Arthropoda</taxon>
        <taxon>Hexapoda</taxon>
        <taxon>Insecta</taxon>
        <taxon>Pterygota</taxon>
        <taxon>Neoptera</taxon>
        <taxon>Paraneoptera</taxon>
        <taxon>Hemiptera</taxon>
        <taxon>Sternorrhyncha</taxon>
        <taxon>Psylloidea</taxon>
        <taxon>Psyllidae</taxon>
        <taxon>Psyllinae</taxon>
        <taxon>Cacopsylla</taxon>
    </lineage>
</organism>
<keyword evidence="7" id="KW-0498">Mitosis</keyword>
<dbReference type="GO" id="GO:0051295">
    <property type="term" value="P:establishment of meiotic spindle localization"/>
    <property type="evidence" value="ECO:0007669"/>
    <property type="project" value="TreeGrafter"/>
</dbReference>